<name>A0A1H1H733_9ACTN</name>
<dbReference type="AlphaFoldDB" id="A0A1H1H733"/>
<gene>
    <name evidence="1" type="ORF">SAMN04489765_3848</name>
</gene>
<accession>A0A1H1H733</accession>
<keyword evidence="2" id="KW-1185">Reference proteome</keyword>
<dbReference type="EMBL" id="FNLF01000002">
    <property type="protein sequence ID" value="SDR20898.1"/>
    <property type="molecule type" value="Genomic_DNA"/>
</dbReference>
<sequence length="69" mass="7438">MEDQLLTPRFVSNDVGKSTKTLSAWRGVGTGPPSVKVGGSVRYPRGAYYAWKRQVITETLRGDGVVLAG</sequence>
<evidence type="ECO:0000313" key="1">
    <source>
        <dbReference type="EMBL" id="SDR20898.1"/>
    </source>
</evidence>
<protein>
    <recommendedName>
        <fullName evidence="3">Helix-turn-helix domain-containing protein</fullName>
    </recommendedName>
</protein>
<reference evidence="2" key="1">
    <citation type="submission" date="2016-10" db="EMBL/GenBank/DDBJ databases">
        <authorList>
            <person name="Varghese N."/>
            <person name="Submissions S."/>
        </authorList>
    </citation>
    <scope>NUCLEOTIDE SEQUENCE [LARGE SCALE GENOMIC DNA]</scope>
    <source>
        <strain evidence="2">DSM 44142</strain>
    </source>
</reference>
<dbReference type="STRING" id="47312.SAMN04489765_3848"/>
<organism evidence="1 2">
    <name type="scientific">Tsukamurella pulmonis</name>
    <dbReference type="NCBI Taxonomy" id="47312"/>
    <lineage>
        <taxon>Bacteria</taxon>
        <taxon>Bacillati</taxon>
        <taxon>Actinomycetota</taxon>
        <taxon>Actinomycetes</taxon>
        <taxon>Mycobacteriales</taxon>
        <taxon>Tsukamurellaceae</taxon>
        <taxon>Tsukamurella</taxon>
    </lineage>
</organism>
<dbReference type="InterPro" id="IPR009061">
    <property type="entry name" value="DNA-bd_dom_put_sf"/>
</dbReference>
<evidence type="ECO:0000313" key="2">
    <source>
        <dbReference type="Proteomes" id="UP000183053"/>
    </source>
</evidence>
<dbReference type="SUPFAM" id="SSF46955">
    <property type="entry name" value="Putative DNA-binding domain"/>
    <property type="match status" value="1"/>
</dbReference>
<dbReference type="Proteomes" id="UP000183053">
    <property type="component" value="Unassembled WGS sequence"/>
</dbReference>
<proteinExistence type="predicted"/>
<evidence type="ECO:0008006" key="3">
    <source>
        <dbReference type="Google" id="ProtNLM"/>
    </source>
</evidence>